<organism evidence="1">
    <name type="scientific">Anguilla anguilla</name>
    <name type="common">European freshwater eel</name>
    <name type="synonym">Muraena anguilla</name>
    <dbReference type="NCBI Taxonomy" id="7936"/>
    <lineage>
        <taxon>Eukaryota</taxon>
        <taxon>Metazoa</taxon>
        <taxon>Chordata</taxon>
        <taxon>Craniata</taxon>
        <taxon>Vertebrata</taxon>
        <taxon>Euteleostomi</taxon>
        <taxon>Actinopterygii</taxon>
        <taxon>Neopterygii</taxon>
        <taxon>Teleostei</taxon>
        <taxon>Anguilliformes</taxon>
        <taxon>Anguillidae</taxon>
        <taxon>Anguilla</taxon>
    </lineage>
</organism>
<dbReference type="EMBL" id="GBXM01040149">
    <property type="protein sequence ID" value="JAH68428.1"/>
    <property type="molecule type" value="Transcribed_RNA"/>
</dbReference>
<evidence type="ECO:0000313" key="1">
    <source>
        <dbReference type="EMBL" id="JAH68428.1"/>
    </source>
</evidence>
<name>A0A0E9UTZ3_ANGAN</name>
<proteinExistence type="predicted"/>
<protein>
    <submittedName>
        <fullName evidence="1">Uncharacterized protein</fullName>
    </submittedName>
</protein>
<sequence length="10" mass="1268">MNLARHEQNR</sequence>
<reference evidence="1" key="2">
    <citation type="journal article" date="2015" name="Fish Shellfish Immunol.">
        <title>Early steps in the European eel (Anguilla anguilla)-Vibrio vulnificus interaction in the gills: Role of the RtxA13 toxin.</title>
        <authorList>
            <person name="Callol A."/>
            <person name="Pajuelo D."/>
            <person name="Ebbesson L."/>
            <person name="Teles M."/>
            <person name="MacKenzie S."/>
            <person name="Amaro C."/>
        </authorList>
    </citation>
    <scope>NUCLEOTIDE SEQUENCE</scope>
</reference>
<accession>A0A0E9UTZ3</accession>
<reference evidence="1" key="1">
    <citation type="submission" date="2014-11" db="EMBL/GenBank/DDBJ databases">
        <authorList>
            <person name="Amaro Gonzalez C."/>
        </authorList>
    </citation>
    <scope>NUCLEOTIDE SEQUENCE</scope>
</reference>